<dbReference type="InterPro" id="IPR003018">
    <property type="entry name" value="GAF"/>
</dbReference>
<dbReference type="InterPro" id="IPR036890">
    <property type="entry name" value="HATPase_C_sf"/>
</dbReference>
<evidence type="ECO:0000256" key="3">
    <source>
        <dbReference type="ARBA" id="ARBA00022553"/>
    </source>
</evidence>
<dbReference type="InterPro" id="IPR029016">
    <property type="entry name" value="GAF-like_dom_sf"/>
</dbReference>
<dbReference type="SMART" id="SM00065">
    <property type="entry name" value="GAF"/>
    <property type="match status" value="1"/>
</dbReference>
<dbReference type="Pfam" id="PF02518">
    <property type="entry name" value="HATPase_c"/>
    <property type="match status" value="1"/>
</dbReference>
<sequence length="417" mass="46553">MAISKLYFMIAPEKHKREAERLALLESYGILDTPLEEDYENLVALASEICGTPISVVTLLDKDRQWFKAYHGIDVRETEREYSFCGHTINASDSIFVIEDARIDERFHDNPMVQGDPNVIFYAGVPLKGAGGLPLGTLCVIDTKPRALTKSQVNALKILSDQIMNLLDLRKKKMELEKANEQLARTNHELDNFAAIAAHDLKSPLNNILTLSNCLYVDYAPLVDDEGKQIIEFIRSSSETLRKLITGLLDYSKSGQFNSHDKTRITLTELHKNITELFGAHKECSIQVNSELDSIYANKVAVEQILINLIANAIKYNDKPKIEINLDVRENDAHYEFSVRDNGPGINEEDQEKIFKIFEIVSPKDRFGEKGTGIGLATVKKVVEGLGGQVMVSSKVGEGATFTFTIKAAHHMSPSLA</sequence>
<reference evidence="6 7" key="1">
    <citation type="submission" date="2017-01" db="EMBL/GenBank/DDBJ databases">
        <authorList>
            <person name="Varghese N."/>
            <person name="Submissions S."/>
        </authorList>
    </citation>
    <scope>NUCLEOTIDE SEQUENCE [LARGE SCALE GENOMIC DNA]</scope>
    <source>
        <strain evidence="6 7">DSM 2061</strain>
    </source>
</reference>
<dbReference type="Gene3D" id="3.30.565.10">
    <property type="entry name" value="Histidine kinase-like ATPase, C-terminal domain"/>
    <property type="match status" value="1"/>
</dbReference>
<evidence type="ECO:0000313" key="6">
    <source>
        <dbReference type="EMBL" id="SIS37179.1"/>
    </source>
</evidence>
<dbReference type="Pfam" id="PF01590">
    <property type="entry name" value="GAF"/>
    <property type="match status" value="1"/>
</dbReference>
<dbReference type="InterPro" id="IPR003661">
    <property type="entry name" value="HisK_dim/P_dom"/>
</dbReference>
<keyword evidence="3" id="KW-0597">Phosphoprotein</keyword>
<dbReference type="InterPro" id="IPR005467">
    <property type="entry name" value="His_kinase_dom"/>
</dbReference>
<dbReference type="CDD" id="cd00082">
    <property type="entry name" value="HisKA"/>
    <property type="match status" value="1"/>
</dbReference>
<organism evidence="6 7">
    <name type="scientific">Zobellia uliginosa</name>
    <dbReference type="NCBI Taxonomy" id="143224"/>
    <lineage>
        <taxon>Bacteria</taxon>
        <taxon>Pseudomonadati</taxon>
        <taxon>Bacteroidota</taxon>
        <taxon>Flavobacteriia</taxon>
        <taxon>Flavobacteriales</taxon>
        <taxon>Flavobacteriaceae</taxon>
        <taxon>Zobellia</taxon>
    </lineage>
</organism>
<protein>
    <recommendedName>
        <fullName evidence="2">histidine kinase</fullName>
        <ecNumber evidence="2">2.7.13.3</ecNumber>
    </recommendedName>
</protein>
<dbReference type="Gene3D" id="1.10.287.130">
    <property type="match status" value="1"/>
</dbReference>
<dbReference type="Gene3D" id="3.30.450.40">
    <property type="match status" value="1"/>
</dbReference>
<comment type="caution">
    <text evidence="6">The sequence shown here is derived from an EMBL/GenBank/DDBJ whole genome shotgun (WGS) entry which is preliminary data.</text>
</comment>
<dbReference type="EC" id="2.7.13.3" evidence="2"/>
<dbReference type="EMBL" id="FTOB01000001">
    <property type="protein sequence ID" value="SIS37179.1"/>
    <property type="molecule type" value="Genomic_DNA"/>
</dbReference>
<dbReference type="PANTHER" id="PTHR43102:SF2">
    <property type="entry name" value="GAF DOMAIN-CONTAINING PROTEIN"/>
    <property type="match status" value="1"/>
</dbReference>
<keyword evidence="6" id="KW-0418">Kinase</keyword>
<dbReference type="PRINTS" id="PR00344">
    <property type="entry name" value="BCTRLSENSOR"/>
</dbReference>
<feature type="domain" description="Histidine kinase" evidence="5">
    <location>
        <begin position="196"/>
        <end position="410"/>
    </location>
</feature>
<dbReference type="PROSITE" id="PS50109">
    <property type="entry name" value="HIS_KIN"/>
    <property type="match status" value="1"/>
</dbReference>
<feature type="coiled-coil region" evidence="4">
    <location>
        <begin position="166"/>
        <end position="196"/>
    </location>
</feature>
<evidence type="ECO:0000256" key="2">
    <source>
        <dbReference type="ARBA" id="ARBA00012438"/>
    </source>
</evidence>
<dbReference type="SUPFAM" id="SSF55874">
    <property type="entry name" value="ATPase domain of HSP90 chaperone/DNA topoisomerase II/histidine kinase"/>
    <property type="match status" value="1"/>
</dbReference>
<name>A0ABY1KHR5_9FLAO</name>
<evidence type="ECO:0000259" key="5">
    <source>
        <dbReference type="PROSITE" id="PS50109"/>
    </source>
</evidence>
<evidence type="ECO:0000313" key="7">
    <source>
        <dbReference type="Proteomes" id="UP000185728"/>
    </source>
</evidence>
<dbReference type="SUPFAM" id="SSF55781">
    <property type="entry name" value="GAF domain-like"/>
    <property type="match status" value="1"/>
</dbReference>
<comment type="catalytic activity">
    <reaction evidence="1">
        <text>ATP + protein L-histidine = ADP + protein N-phospho-L-histidine.</text>
        <dbReference type="EC" id="2.7.13.3"/>
    </reaction>
</comment>
<keyword evidence="6" id="KW-0808">Transferase</keyword>
<gene>
    <name evidence="6" type="ORF">SAMN05421766_10156</name>
</gene>
<dbReference type="InterPro" id="IPR004358">
    <property type="entry name" value="Sig_transdc_His_kin-like_C"/>
</dbReference>
<keyword evidence="4" id="KW-0175">Coiled coil</keyword>
<dbReference type="InterPro" id="IPR036097">
    <property type="entry name" value="HisK_dim/P_sf"/>
</dbReference>
<dbReference type="SMART" id="SM00388">
    <property type="entry name" value="HisKA"/>
    <property type="match status" value="1"/>
</dbReference>
<dbReference type="InterPro" id="IPR003594">
    <property type="entry name" value="HATPase_dom"/>
</dbReference>
<dbReference type="PANTHER" id="PTHR43102">
    <property type="entry name" value="SLR1143 PROTEIN"/>
    <property type="match status" value="1"/>
</dbReference>
<dbReference type="Proteomes" id="UP000185728">
    <property type="component" value="Unassembled WGS sequence"/>
</dbReference>
<dbReference type="SMART" id="SM00387">
    <property type="entry name" value="HATPase_c"/>
    <property type="match status" value="1"/>
</dbReference>
<dbReference type="Pfam" id="PF00512">
    <property type="entry name" value="HisKA"/>
    <property type="match status" value="1"/>
</dbReference>
<dbReference type="GO" id="GO:0016301">
    <property type="term" value="F:kinase activity"/>
    <property type="evidence" value="ECO:0007669"/>
    <property type="project" value="UniProtKB-KW"/>
</dbReference>
<accession>A0ABY1KHR5</accession>
<evidence type="ECO:0000256" key="1">
    <source>
        <dbReference type="ARBA" id="ARBA00000085"/>
    </source>
</evidence>
<proteinExistence type="predicted"/>
<dbReference type="SUPFAM" id="SSF47384">
    <property type="entry name" value="Homodimeric domain of signal transducing histidine kinase"/>
    <property type="match status" value="1"/>
</dbReference>
<evidence type="ECO:0000256" key="4">
    <source>
        <dbReference type="SAM" id="Coils"/>
    </source>
</evidence>
<keyword evidence="7" id="KW-1185">Reference proteome</keyword>